<dbReference type="PANTHER" id="PTHR30570:SF1">
    <property type="entry name" value="PHOSPHATE-BINDING PROTEIN PSTS"/>
    <property type="match status" value="1"/>
</dbReference>
<dbReference type="AlphaFoldDB" id="A0A538TY70"/>
<comment type="caution">
    <text evidence="3">The sequence shown here is derived from an EMBL/GenBank/DDBJ whole genome shotgun (WGS) entry which is preliminary data.</text>
</comment>
<name>A0A538TY70_UNCEI</name>
<dbReference type="SUPFAM" id="SSF53850">
    <property type="entry name" value="Periplasmic binding protein-like II"/>
    <property type="match status" value="1"/>
</dbReference>
<keyword evidence="1" id="KW-0732">Signal</keyword>
<dbReference type="PANTHER" id="PTHR30570">
    <property type="entry name" value="PERIPLASMIC PHOSPHATE BINDING COMPONENT OF PHOSPHATE ABC TRANSPORTER"/>
    <property type="match status" value="1"/>
</dbReference>
<feature type="domain" description="PBP" evidence="2">
    <location>
        <begin position="48"/>
        <end position="285"/>
    </location>
</feature>
<dbReference type="Gene3D" id="3.40.190.10">
    <property type="entry name" value="Periplasmic binding protein-like II"/>
    <property type="match status" value="2"/>
</dbReference>
<dbReference type="InterPro" id="IPR024370">
    <property type="entry name" value="PBP_domain"/>
</dbReference>
<organism evidence="3 4">
    <name type="scientific">Eiseniibacteriota bacterium</name>
    <dbReference type="NCBI Taxonomy" id="2212470"/>
    <lineage>
        <taxon>Bacteria</taxon>
        <taxon>Candidatus Eiseniibacteriota</taxon>
    </lineage>
</organism>
<dbReference type="InterPro" id="IPR050811">
    <property type="entry name" value="Phosphate_ABC_transporter"/>
</dbReference>
<proteinExistence type="predicted"/>
<accession>A0A538TY70</accession>
<evidence type="ECO:0000259" key="2">
    <source>
        <dbReference type="Pfam" id="PF12849"/>
    </source>
</evidence>
<dbReference type="EMBL" id="VBOY01000006">
    <property type="protein sequence ID" value="TMQ68596.1"/>
    <property type="molecule type" value="Genomic_DNA"/>
</dbReference>
<evidence type="ECO:0000256" key="1">
    <source>
        <dbReference type="ARBA" id="ARBA00022729"/>
    </source>
</evidence>
<gene>
    <name evidence="3" type="ORF">E6K78_00275</name>
</gene>
<dbReference type="Pfam" id="PF12849">
    <property type="entry name" value="PBP_like_2"/>
    <property type="match status" value="1"/>
</dbReference>
<dbReference type="PROSITE" id="PS51257">
    <property type="entry name" value="PROKAR_LIPOPROTEIN"/>
    <property type="match status" value="1"/>
</dbReference>
<evidence type="ECO:0000313" key="4">
    <source>
        <dbReference type="Proteomes" id="UP000316609"/>
    </source>
</evidence>
<dbReference type="Proteomes" id="UP000316609">
    <property type="component" value="Unassembled WGS sequence"/>
</dbReference>
<evidence type="ECO:0000313" key="3">
    <source>
        <dbReference type="EMBL" id="TMQ68596.1"/>
    </source>
</evidence>
<sequence length="316" mass="34121">MVHRLRALRHPGRGLAGARAGAPALLAAVSLCSCSSQPRSSRLEDSLTSGRITIACTAEARSLIDREVASFAKLYPQAHFRVLERSSDGAIRALFGAQCDLAAVGRDLTPEERRAAARAGLELEGYRFARDATVAIVHPSNPVENLAVSELSEIYEGKVANWQELGGAGRIEPVIPGVETDVTNTFIQQVLGGRPIRAAVVYEDTDSGVVAEVARRPRAIGFVSLAAVREGVKTLRLSSLAGLPYWVPDAESVYRGDYPLTRFFNFYARPTGFKLVSGTITFVTSIDGQRIIHEAGLVPTGVQVRFVRRSPMRGAH</sequence>
<protein>
    <recommendedName>
        <fullName evidence="2">PBP domain-containing protein</fullName>
    </recommendedName>
</protein>
<reference evidence="3 4" key="1">
    <citation type="journal article" date="2019" name="Nat. Microbiol.">
        <title>Mediterranean grassland soil C-N compound turnover is dependent on rainfall and depth, and is mediated by genomically divergent microorganisms.</title>
        <authorList>
            <person name="Diamond S."/>
            <person name="Andeer P.F."/>
            <person name="Li Z."/>
            <person name="Crits-Christoph A."/>
            <person name="Burstein D."/>
            <person name="Anantharaman K."/>
            <person name="Lane K.R."/>
            <person name="Thomas B.C."/>
            <person name="Pan C."/>
            <person name="Northen T.R."/>
            <person name="Banfield J.F."/>
        </authorList>
    </citation>
    <scope>NUCLEOTIDE SEQUENCE [LARGE SCALE GENOMIC DNA]</scope>
    <source>
        <strain evidence="3">WS_8</strain>
    </source>
</reference>